<feature type="region of interest" description="Disordered" evidence="1">
    <location>
        <begin position="100"/>
        <end position="134"/>
    </location>
</feature>
<dbReference type="EMBL" id="CAICTM010000696">
    <property type="protein sequence ID" value="CAB9515157.1"/>
    <property type="molecule type" value="Genomic_DNA"/>
</dbReference>
<comment type="caution">
    <text evidence="3">The sequence shown here is derived from an EMBL/GenBank/DDBJ whole genome shotgun (WGS) entry which is preliminary data.</text>
</comment>
<organism evidence="3 4">
    <name type="scientific">Seminavis robusta</name>
    <dbReference type="NCBI Taxonomy" id="568900"/>
    <lineage>
        <taxon>Eukaryota</taxon>
        <taxon>Sar</taxon>
        <taxon>Stramenopiles</taxon>
        <taxon>Ochrophyta</taxon>
        <taxon>Bacillariophyta</taxon>
        <taxon>Bacillariophyceae</taxon>
        <taxon>Bacillariophycidae</taxon>
        <taxon>Naviculales</taxon>
        <taxon>Naviculaceae</taxon>
        <taxon>Seminavis</taxon>
    </lineage>
</organism>
<feature type="compositionally biased region" description="Pro residues" evidence="1">
    <location>
        <begin position="1984"/>
        <end position="1997"/>
    </location>
</feature>
<gene>
    <name evidence="3" type="ORF">SEMRO_697_G189010.1</name>
</gene>
<evidence type="ECO:0000256" key="1">
    <source>
        <dbReference type="SAM" id="MobiDB-lite"/>
    </source>
</evidence>
<evidence type="ECO:0000313" key="3">
    <source>
        <dbReference type="EMBL" id="CAB9515157.1"/>
    </source>
</evidence>
<accession>A0A9N8HJK8</accession>
<keyword evidence="2" id="KW-0732">Signal</keyword>
<feature type="signal peptide" evidence="2">
    <location>
        <begin position="1"/>
        <end position="19"/>
    </location>
</feature>
<protein>
    <submittedName>
        <fullName evidence="3">Uncharacterized protein</fullName>
    </submittedName>
</protein>
<name>A0A9N8HJK8_9STRA</name>
<reference evidence="3" key="1">
    <citation type="submission" date="2020-06" db="EMBL/GenBank/DDBJ databases">
        <authorList>
            <consortium name="Plant Systems Biology data submission"/>
        </authorList>
    </citation>
    <scope>NUCLEOTIDE SEQUENCE</scope>
    <source>
        <strain evidence="3">D6</strain>
    </source>
</reference>
<proteinExistence type="predicted"/>
<evidence type="ECO:0000256" key="2">
    <source>
        <dbReference type="SAM" id="SignalP"/>
    </source>
</evidence>
<feature type="region of interest" description="Disordered" evidence="1">
    <location>
        <begin position="1966"/>
        <end position="2017"/>
    </location>
</feature>
<dbReference type="Proteomes" id="UP001153069">
    <property type="component" value="Unassembled WGS sequence"/>
</dbReference>
<feature type="compositionally biased region" description="Low complexity" evidence="1">
    <location>
        <begin position="1998"/>
        <end position="2009"/>
    </location>
</feature>
<feature type="compositionally biased region" description="Basic residues" evidence="1">
    <location>
        <begin position="118"/>
        <end position="129"/>
    </location>
</feature>
<evidence type="ECO:0000313" key="4">
    <source>
        <dbReference type="Proteomes" id="UP001153069"/>
    </source>
</evidence>
<sequence>MKCIGKAWVVLTFGVTLWATQNSLGAVAVKQVSTSASRPLIRHRRRTGDEPVEIQSPKTEHQTLMVDVRPRQRLRDVKIRNHNVKDQTITTDLRRHRRMRDRGIRSKYQTNKLEDRSPRRHAPNPHRRLRLDETLVNGNASSKFSLTTGGAPKSRSFLLPSVLAFSFVNCTLTCDETTSNTSSFDFDRRTYWRFDSEAVGSSVSDDGDVSGFCPHNIVITTSGVDVDIHFLVEIDAVDSPVTKGVFTCTHANGSSASATFSAPPPTTLLSNGVATDPFNLYATDEVDMERNFEIYVPAFSTVSCTFSCNETSYGQGTRRRTSFRYGREATGSSLSDDGSDLGLCPHVLSFTTPGIDVELYLRVAAEDKYSTITDGVLVCRHSGGTFTSGTTPSPTPTTTLSNGVATSPFNLYARESTDFERQFLLPSVPAFASVMCNFTCDETLFGQGSRRETSFRFDGEATGSSLSDDGSSSGLCPHTFNFLTPGIDADLYIRVATEDRHSTISNGVLACSHTGGTSTTGTTSFHPTPIATLTNGIPTSPFNLYATDTFDDTRHFILPSVTAFSNVTCTFICSETSLGQGSRRETSYRFGSRATGSSLSDDGSSSGLCPHTFDFLTPGIDVDLYIRVATEDRHSTISNGVLSCSHFGGTPTTGAFPSPSPVTTLTNGVSVGPFNLYASAISDATRQFLLPAVPAFSSVLCLFTCDEISTDQGTRRETSYRFDGDATGSFQDDGSDSGLCPHMLSFKTPGIDLDLFIRVAAEDVHSTISNGILTCTHTGGTSTNATVPIPTPASTLTNGVATSSFNLYATDSFDAVRRFVLPSVPAFSSVCCTLTCEEAYTDQGTRRELSYRFDSEATGGFTDEGSDSGLCSLYFSLISPGIDLDFYVRVASEDKYSTISNGVLVCTHTGGTSAIATIPSPTPTTSLSNGVASSPFNLYSNEKFDYSRQFLLPSVPAFSFVECILTCSETQAGQGFDKETSIRFGTEATGSFLTDEDRDSGSCPHSLSFFAPGIDLDLYLRVATEDIYSTISNGILTCTHFHGTPTTATAPSPTPTTSLTNGISSSKFNLYANDTTSTVGRQFLLASVPALSRVKCKLKCDEVKSGQGGDRETWYRYDSEATGSFSADERGDTGLCPHLFTFYTPGVDIDLYLLVQTDDTYSTISNGAITCTYLGGTPTTAVTPSPTPTTNLTSGVASASFNLYANATTDFGRQFLLPVPALSRVLCTFTCDEISDGQGIERTTWYRFDTEATGSFSADERGDSGLCPHSFSFSTPGFDIDLFLLLETTDQYSTISNGVLSCTHSGGTPTTAITPSPTPTTTLSNGVASASFNLYANATTDFGRQFLLPIPALSRVVCTLVCNEMSSGQGTSRTTWYRFDTEATGSFSADERGDSGLCPHSFDFFTPGFDINLFLLVETTDQYSTITNGAITCTHSEGTPTTAVTPSPTPTTTLSNGVASDSFNLYANETTDFGRQFFLPVPALSSVFCVMECSETSSDQGTSRRTSYRFDAEATGSFSTDEGSDSGLCPHFFRFFTPGFDINLFILVETTATYSTITNGALTCTHFGGTPTTAVTPSPTPTTTLSNGVVSSSFNLYANTTTDFGRQFLFPVPALSAVFCTLECSETRSGQGSSRTTWYRYGSEAAGSSTTDERGDSGLCPHSFSFCIPGFDIDLFILAETTATYSTISNGVITCNHFGGTPMTAVTPSPTPTTTLANGVASSSFNLFANATTDFGRQFLLPVPALASVSCHLECSETLPGQGTDRATWYRFDAEAAGSSSTDFRGDSGFCPHSFSYTSPGFDINLFILVETTGQYSPITNGVLTCTHAGGRSITATTPSPAPTTILTNGVGTSPFNLYANATTDFGRQFLLAGIPANAVVVCRLTCKETEFAQGTDRATWYRFNNESTGSFTTDQGRDSGYCPHSISFTTSTALDLYLLVETTGQYSPISNGVLTCTSSLPTTTTTATPGSLNDFTAGTPVPTGTPAPPMPAPPPTSTMTPSAGASSTNAPSMMEPTSTSLLVDKLQEGFNAFLSFVYP</sequence>
<feature type="chain" id="PRO_5040399976" evidence="2">
    <location>
        <begin position="20"/>
        <end position="2040"/>
    </location>
</feature>
<keyword evidence="4" id="KW-1185">Reference proteome</keyword>